<name>A0A5X8YIA5_SALET</name>
<dbReference type="AlphaFoldDB" id="A0A5X8YIA5"/>
<gene>
    <name evidence="1" type="ORF">EVG56_01250</name>
</gene>
<proteinExistence type="predicted"/>
<sequence length="89" mass="10205">MSKLVEELKTALAFDHNKIITGELTEEQALKIANDLHQLGRKPTDQEVYDVIKKYYNGELLSSANESRDQARTNTLQQTILKMIQSQKK</sequence>
<evidence type="ECO:0000313" key="1">
    <source>
        <dbReference type="EMBL" id="ECB1985078.1"/>
    </source>
</evidence>
<organism evidence="1">
    <name type="scientific">Salmonella enterica subsp. enterica serovar Kisarawe</name>
    <dbReference type="NCBI Taxonomy" id="2517242"/>
    <lineage>
        <taxon>Bacteria</taxon>
        <taxon>Pseudomonadati</taxon>
        <taxon>Pseudomonadota</taxon>
        <taxon>Gammaproteobacteria</taxon>
        <taxon>Enterobacterales</taxon>
        <taxon>Enterobacteriaceae</taxon>
        <taxon>Salmonella</taxon>
    </lineage>
</organism>
<reference evidence="1" key="1">
    <citation type="submission" date="2019-01" db="EMBL/GenBank/DDBJ databases">
        <authorList>
            <person name="Ashton P.M."/>
            <person name="Dallman T."/>
            <person name="Nair S."/>
            <person name="De Pinna E."/>
            <person name="Peters T."/>
            <person name="Grant K."/>
        </authorList>
    </citation>
    <scope>NUCLEOTIDE SEQUENCE</scope>
    <source>
        <strain evidence="1">508285</strain>
    </source>
</reference>
<accession>A0A5X8YIA5</accession>
<protein>
    <submittedName>
        <fullName evidence="1">Uncharacterized protein</fullName>
    </submittedName>
</protein>
<dbReference type="EMBL" id="AAHWUP010000001">
    <property type="protein sequence ID" value="ECB1985078.1"/>
    <property type="molecule type" value="Genomic_DNA"/>
</dbReference>
<comment type="caution">
    <text evidence="1">The sequence shown here is derived from an EMBL/GenBank/DDBJ whole genome shotgun (WGS) entry which is preliminary data.</text>
</comment>